<dbReference type="CDD" id="cd06170">
    <property type="entry name" value="LuxR_C_like"/>
    <property type="match status" value="1"/>
</dbReference>
<dbReference type="InterPro" id="IPR036388">
    <property type="entry name" value="WH-like_DNA-bd_sf"/>
</dbReference>
<dbReference type="PROSITE" id="PS50043">
    <property type="entry name" value="HTH_LUXR_2"/>
    <property type="match status" value="1"/>
</dbReference>
<dbReference type="SUPFAM" id="SSF52540">
    <property type="entry name" value="P-loop containing nucleoside triphosphate hydrolases"/>
    <property type="match status" value="1"/>
</dbReference>
<dbReference type="SUPFAM" id="SSF48452">
    <property type="entry name" value="TPR-like"/>
    <property type="match status" value="1"/>
</dbReference>
<dbReference type="PROSITE" id="PS00622">
    <property type="entry name" value="HTH_LUXR_1"/>
    <property type="match status" value="1"/>
</dbReference>
<gene>
    <name evidence="4" type="ORF">GCM10022222_58410</name>
</gene>
<dbReference type="SMART" id="SM00421">
    <property type="entry name" value="HTH_LUXR"/>
    <property type="match status" value="1"/>
</dbReference>
<proteinExistence type="predicted"/>
<feature type="domain" description="HTH luxR-type" evidence="3">
    <location>
        <begin position="835"/>
        <end position="900"/>
    </location>
</feature>
<dbReference type="Gene3D" id="1.10.10.10">
    <property type="entry name" value="Winged helix-like DNA-binding domain superfamily/Winged helix DNA-binding domain"/>
    <property type="match status" value="1"/>
</dbReference>
<dbReference type="InterPro" id="IPR041664">
    <property type="entry name" value="AAA_16"/>
</dbReference>
<dbReference type="Proteomes" id="UP001500689">
    <property type="component" value="Unassembled WGS sequence"/>
</dbReference>
<keyword evidence="1" id="KW-0547">Nucleotide-binding</keyword>
<reference evidence="5" key="1">
    <citation type="journal article" date="2019" name="Int. J. Syst. Evol. Microbiol.">
        <title>The Global Catalogue of Microorganisms (GCM) 10K type strain sequencing project: providing services to taxonomists for standard genome sequencing and annotation.</title>
        <authorList>
            <consortium name="The Broad Institute Genomics Platform"/>
            <consortium name="The Broad Institute Genome Sequencing Center for Infectious Disease"/>
            <person name="Wu L."/>
            <person name="Ma J."/>
        </authorList>
    </citation>
    <scope>NUCLEOTIDE SEQUENCE [LARGE SCALE GENOMIC DNA]</scope>
    <source>
        <strain evidence="5">JCM 16898</strain>
    </source>
</reference>
<dbReference type="SUPFAM" id="SSF46894">
    <property type="entry name" value="C-terminal effector domain of the bipartite response regulators"/>
    <property type="match status" value="1"/>
</dbReference>
<evidence type="ECO:0000259" key="3">
    <source>
        <dbReference type="PROSITE" id="PS50043"/>
    </source>
</evidence>
<organism evidence="4 5">
    <name type="scientific">Amycolatopsis ultiminotia</name>
    <dbReference type="NCBI Taxonomy" id="543629"/>
    <lineage>
        <taxon>Bacteria</taxon>
        <taxon>Bacillati</taxon>
        <taxon>Actinomycetota</taxon>
        <taxon>Actinomycetes</taxon>
        <taxon>Pseudonocardiales</taxon>
        <taxon>Pseudonocardiaceae</taxon>
        <taxon>Amycolatopsis</taxon>
    </lineage>
</organism>
<dbReference type="PRINTS" id="PR00038">
    <property type="entry name" value="HTHLUXR"/>
</dbReference>
<dbReference type="RefSeq" id="WP_344865521.1">
    <property type="nucleotide sequence ID" value="NZ_BAAAZN010000014.1"/>
</dbReference>
<protein>
    <submittedName>
        <fullName evidence="4">LuxR family transcriptional regulator</fullName>
    </submittedName>
</protein>
<keyword evidence="2" id="KW-0067">ATP-binding</keyword>
<evidence type="ECO:0000313" key="4">
    <source>
        <dbReference type="EMBL" id="GAA3566843.1"/>
    </source>
</evidence>
<evidence type="ECO:0000313" key="5">
    <source>
        <dbReference type="Proteomes" id="UP001500689"/>
    </source>
</evidence>
<comment type="caution">
    <text evidence="4">The sequence shown here is derived from an EMBL/GenBank/DDBJ whole genome shotgun (WGS) entry which is preliminary data.</text>
</comment>
<dbReference type="InterPro" id="IPR016032">
    <property type="entry name" value="Sig_transdc_resp-reg_C-effctor"/>
</dbReference>
<evidence type="ECO:0000256" key="1">
    <source>
        <dbReference type="ARBA" id="ARBA00022741"/>
    </source>
</evidence>
<dbReference type="PANTHER" id="PTHR16305">
    <property type="entry name" value="TESTICULAR SOLUBLE ADENYLYL CYCLASE"/>
    <property type="match status" value="1"/>
</dbReference>
<keyword evidence="5" id="KW-1185">Reference proteome</keyword>
<accession>A0ABP6XM13</accession>
<dbReference type="InterPro" id="IPR011990">
    <property type="entry name" value="TPR-like_helical_dom_sf"/>
</dbReference>
<dbReference type="PANTHER" id="PTHR16305:SF35">
    <property type="entry name" value="TRANSCRIPTIONAL ACTIVATOR DOMAIN"/>
    <property type="match status" value="1"/>
</dbReference>
<dbReference type="Pfam" id="PF00196">
    <property type="entry name" value="GerE"/>
    <property type="match status" value="1"/>
</dbReference>
<dbReference type="InterPro" id="IPR027417">
    <property type="entry name" value="P-loop_NTPase"/>
</dbReference>
<evidence type="ECO:0000256" key="2">
    <source>
        <dbReference type="ARBA" id="ARBA00022840"/>
    </source>
</evidence>
<dbReference type="EMBL" id="BAAAZN010000014">
    <property type="protein sequence ID" value="GAA3566843.1"/>
    <property type="molecule type" value="Genomic_DNA"/>
</dbReference>
<name>A0ABP6XM13_9PSEU</name>
<dbReference type="InterPro" id="IPR000792">
    <property type="entry name" value="Tscrpt_reg_LuxR_C"/>
</dbReference>
<sequence length="901" mass="95231">MLHGRRAELKELGELLDGPTERSGVLVRGEAGIGKSALVAEIAAAAPVAGLRVLRTTGSVAERHFAYAGLHQLLYPLRTGVAALPVPQRTALRIALGLTGDGEPSGYLTGLAALSLLAEAASAQPVLIVAEDLQWLDRASAQVLAFVARRIEAEPIVVVGTLRDGTPSPLTEAGLTPMTLERLSDEDSAGLLDAVAPRLAGATRTRVLSAAAGNPLALTELPSADFSGSDPVLPLTERLERTFTDRLAPLPAPVRAALLVAALNERDVLAETLAAVEFLLGVPAGPEMLVPAVEARLVELDAAAVTFRHPLMRSAVAAAAGFAERRAAHLALASILPAEPDRQAWHQAAATAGPDEQIALRLENTAARARDRGGIAAAVAALEQSARLSGTAARRADRLLRAAELAVESGHRSEAERLVREIPPDELTSRRRTTVSWLLSGFEDGVGEDLSRVAELAGLARDVATDGETAAATRILWGAAMRCFWSEPGPAVRRALVAVADRLPVPDGDPATVAVTAYVAPFDRGEVVLRGLRKLAGTAGTDPEVDRYLGSAALQVGAFDLAARFSAAAAPGLRAQGRLGLLPRALAVQAWSQARLGDLAAAVPAAAEAARLAQETGQPYMYGLATAVRAEIAALRGEYRQAGALVVEAERVGLAAGARPVLATVQLARGLMALGEGRFEDAFADLKRVLDPASPSYQLALRAYWLSEFTDAAVRAGQTDAVRDILPEMESLATVTSSPALHLGLRYARAVLAPNDEAEDLFAAALSADLTGWPAERGRVHLAFGEWLRRQRRIVESRTHLRTARETFDALGLAALAERARRELRSAGESSPNRDPDAYDKLTPHELGIAQLAAEGLTNREIGQRLYLSHRTVGTHLHRIFPKLGVRSRAELAARLKTVGD</sequence>
<dbReference type="Pfam" id="PF13191">
    <property type="entry name" value="AAA_16"/>
    <property type="match status" value="1"/>
</dbReference>